<keyword evidence="2 4" id="KW-0032">Aminotransferase</keyword>
<dbReference type="Gene3D" id="3.40.640.10">
    <property type="entry name" value="Type I PLP-dependent aspartate aminotransferase-like (Major domain)"/>
    <property type="match status" value="1"/>
</dbReference>
<name>A0A511V373_9BACL</name>
<accession>A0A511V373</accession>
<evidence type="ECO:0000256" key="1">
    <source>
        <dbReference type="ARBA" id="ARBA00001933"/>
    </source>
</evidence>
<comment type="similarity">
    <text evidence="4">Belongs to the class-I pyridoxal-phosphate-dependent aminotransferase family.</text>
</comment>
<dbReference type="GO" id="GO:0030170">
    <property type="term" value="F:pyridoxal phosphate binding"/>
    <property type="evidence" value="ECO:0007669"/>
    <property type="project" value="InterPro"/>
</dbReference>
<evidence type="ECO:0000256" key="2">
    <source>
        <dbReference type="ARBA" id="ARBA00022576"/>
    </source>
</evidence>
<dbReference type="PANTHER" id="PTHR42832">
    <property type="entry name" value="AMINO ACID AMINOTRANSFERASE"/>
    <property type="match status" value="1"/>
</dbReference>
<evidence type="ECO:0000256" key="3">
    <source>
        <dbReference type="ARBA" id="ARBA00022679"/>
    </source>
</evidence>
<dbReference type="InterPro" id="IPR050881">
    <property type="entry name" value="LL-DAP_aminotransferase"/>
</dbReference>
<dbReference type="GO" id="GO:0008483">
    <property type="term" value="F:transaminase activity"/>
    <property type="evidence" value="ECO:0007669"/>
    <property type="project" value="UniProtKB-KW"/>
</dbReference>
<dbReference type="InterPro" id="IPR004838">
    <property type="entry name" value="NHTrfase_class1_PyrdxlP-BS"/>
</dbReference>
<dbReference type="SUPFAM" id="SSF53383">
    <property type="entry name" value="PLP-dependent transferases"/>
    <property type="match status" value="1"/>
</dbReference>
<evidence type="ECO:0000256" key="4">
    <source>
        <dbReference type="RuleBase" id="RU000481"/>
    </source>
</evidence>
<gene>
    <name evidence="6" type="ORF">ADA01nite_08270</name>
</gene>
<reference evidence="6 7" key="1">
    <citation type="submission" date="2019-07" db="EMBL/GenBank/DDBJ databases">
        <title>Whole genome shotgun sequence of Aneurinibacillus danicus NBRC 102444.</title>
        <authorList>
            <person name="Hosoyama A."/>
            <person name="Uohara A."/>
            <person name="Ohji S."/>
            <person name="Ichikawa N."/>
        </authorList>
    </citation>
    <scope>NUCLEOTIDE SEQUENCE [LARGE SCALE GENOMIC DNA]</scope>
    <source>
        <strain evidence="6 7">NBRC 102444</strain>
    </source>
</reference>
<evidence type="ECO:0000313" key="7">
    <source>
        <dbReference type="Proteomes" id="UP000321157"/>
    </source>
</evidence>
<organism evidence="6 7">
    <name type="scientific">Aneurinibacillus danicus</name>
    <dbReference type="NCBI Taxonomy" id="267746"/>
    <lineage>
        <taxon>Bacteria</taxon>
        <taxon>Bacillati</taxon>
        <taxon>Bacillota</taxon>
        <taxon>Bacilli</taxon>
        <taxon>Bacillales</taxon>
        <taxon>Paenibacillaceae</taxon>
        <taxon>Aneurinibacillus group</taxon>
        <taxon>Aneurinibacillus</taxon>
    </lineage>
</organism>
<evidence type="ECO:0000259" key="5">
    <source>
        <dbReference type="Pfam" id="PF00155"/>
    </source>
</evidence>
<dbReference type="Pfam" id="PF00155">
    <property type="entry name" value="Aminotran_1_2"/>
    <property type="match status" value="1"/>
</dbReference>
<dbReference type="CDD" id="cd00609">
    <property type="entry name" value="AAT_like"/>
    <property type="match status" value="1"/>
</dbReference>
<keyword evidence="7" id="KW-1185">Reference proteome</keyword>
<dbReference type="InterPro" id="IPR004839">
    <property type="entry name" value="Aminotransferase_I/II_large"/>
</dbReference>
<comment type="caution">
    <text evidence="6">The sequence shown here is derived from an EMBL/GenBank/DDBJ whole genome shotgun (WGS) entry which is preliminary data.</text>
</comment>
<dbReference type="NCBIfam" id="NF006756">
    <property type="entry name" value="PRK09276.1"/>
    <property type="match status" value="1"/>
</dbReference>
<keyword evidence="3 4" id="KW-0808">Transferase</keyword>
<proteinExistence type="inferred from homology"/>
<feature type="domain" description="Aminotransferase class I/classII large" evidence="5">
    <location>
        <begin position="37"/>
        <end position="375"/>
    </location>
</feature>
<dbReference type="InterPro" id="IPR015422">
    <property type="entry name" value="PyrdxlP-dep_Trfase_small"/>
</dbReference>
<sequence>METLLNIQPSKRLAGLTSAIFTEMNRRKREVQARGMHVIDLGIGSPDQPPSPLVIEALTKAVQNPENYGYPTSEGSIRFRETTARWYRHRFGVGLDPEHEILSLMGSQDGLAHLAQAWIDPGDVVLVPDPGYPIYFASVTLAGGEIYPLPLREENSFLPDFSNIPDEIKRRAKLMVLNYPNNPVAAVAEDGFFADVVTFARENQIIVAHDLAYSELAFDGYRPPSFLMTPGAKEIGVEFNSLSKSFNMAGCRIGYLVGNREIIKPLAIVKSNIDYGVFLAVQEAAVAAMEHDIAHPGQNGNAALYKERRDVLLDGLKEIGWDIPKPKATMFVWARVPEGWTSESFAFTLLEKAGVVVIPGNAFGAQGEGYVRIALVKPVDVLKDVILRIKESGILFA</sequence>
<dbReference type="EC" id="2.6.1.-" evidence="4"/>
<dbReference type="Proteomes" id="UP000321157">
    <property type="component" value="Unassembled WGS sequence"/>
</dbReference>
<dbReference type="InterPro" id="IPR015421">
    <property type="entry name" value="PyrdxlP-dep_Trfase_major"/>
</dbReference>
<dbReference type="InterPro" id="IPR015424">
    <property type="entry name" value="PyrdxlP-dep_Trfase"/>
</dbReference>
<dbReference type="RefSeq" id="WP_281285971.1">
    <property type="nucleotide sequence ID" value="NZ_BJXX01000040.1"/>
</dbReference>
<comment type="cofactor">
    <cofactor evidence="1 4">
        <name>pyridoxal 5'-phosphate</name>
        <dbReference type="ChEBI" id="CHEBI:597326"/>
    </cofactor>
</comment>
<dbReference type="PANTHER" id="PTHR42832:SF3">
    <property type="entry name" value="L-GLUTAMINE--4-(METHYLSULFANYL)-2-OXOBUTANOATE AMINOTRANSFERASE"/>
    <property type="match status" value="1"/>
</dbReference>
<dbReference type="AlphaFoldDB" id="A0A511V373"/>
<dbReference type="Gene3D" id="3.90.1150.10">
    <property type="entry name" value="Aspartate Aminotransferase, domain 1"/>
    <property type="match status" value="1"/>
</dbReference>
<protein>
    <recommendedName>
        <fullName evidence="4">Aminotransferase</fullName>
        <ecNumber evidence="4">2.6.1.-</ecNumber>
    </recommendedName>
</protein>
<dbReference type="PROSITE" id="PS00105">
    <property type="entry name" value="AA_TRANSFER_CLASS_1"/>
    <property type="match status" value="1"/>
</dbReference>
<dbReference type="EMBL" id="BJXX01000040">
    <property type="protein sequence ID" value="GEN33367.1"/>
    <property type="molecule type" value="Genomic_DNA"/>
</dbReference>
<evidence type="ECO:0000313" key="6">
    <source>
        <dbReference type="EMBL" id="GEN33367.1"/>
    </source>
</evidence>